<comment type="caution">
    <text evidence="3">The sequence shown here is derived from an EMBL/GenBank/DDBJ whole genome shotgun (WGS) entry which is preliminary data.</text>
</comment>
<keyword evidence="4" id="KW-1185">Reference proteome</keyword>
<dbReference type="Proteomes" id="UP001595907">
    <property type="component" value="Unassembled WGS sequence"/>
</dbReference>
<name>A0ABV8QWJ6_9BACT</name>
<dbReference type="PANTHER" id="PTHR40940:SF2">
    <property type="entry name" value="BATD"/>
    <property type="match status" value="1"/>
</dbReference>
<feature type="transmembrane region" description="Helical" evidence="1">
    <location>
        <begin position="470"/>
        <end position="489"/>
    </location>
</feature>
<dbReference type="PANTHER" id="PTHR40940">
    <property type="entry name" value="PROTEIN BATD-RELATED"/>
    <property type="match status" value="1"/>
</dbReference>
<dbReference type="EMBL" id="JBHSCZ010000002">
    <property type="protein sequence ID" value="MFC4263324.1"/>
    <property type="molecule type" value="Genomic_DNA"/>
</dbReference>
<proteinExistence type="predicted"/>
<dbReference type="InterPro" id="IPR025738">
    <property type="entry name" value="BatD"/>
</dbReference>
<evidence type="ECO:0000313" key="4">
    <source>
        <dbReference type="Proteomes" id="UP001595907"/>
    </source>
</evidence>
<keyword evidence="2" id="KW-0732">Signal</keyword>
<protein>
    <submittedName>
        <fullName evidence="3">BatD family protein</fullName>
    </submittedName>
</protein>
<keyword evidence="1" id="KW-0472">Membrane</keyword>
<organism evidence="3 4">
    <name type="scientific">Ferruginibacter yonginensis</name>
    <dbReference type="NCBI Taxonomy" id="1310416"/>
    <lineage>
        <taxon>Bacteria</taxon>
        <taxon>Pseudomonadati</taxon>
        <taxon>Bacteroidota</taxon>
        <taxon>Chitinophagia</taxon>
        <taxon>Chitinophagales</taxon>
        <taxon>Chitinophagaceae</taxon>
        <taxon>Ferruginibacter</taxon>
    </lineage>
</organism>
<evidence type="ECO:0000256" key="1">
    <source>
        <dbReference type="SAM" id="Phobius"/>
    </source>
</evidence>
<keyword evidence="1" id="KW-0812">Transmembrane</keyword>
<dbReference type="Pfam" id="PF13584">
    <property type="entry name" value="BatD"/>
    <property type="match status" value="2"/>
</dbReference>
<reference evidence="4" key="1">
    <citation type="journal article" date="2019" name="Int. J. Syst. Evol. Microbiol.">
        <title>The Global Catalogue of Microorganisms (GCM) 10K type strain sequencing project: providing services to taxonomists for standard genome sequencing and annotation.</title>
        <authorList>
            <consortium name="The Broad Institute Genomics Platform"/>
            <consortium name="The Broad Institute Genome Sequencing Center for Infectious Disease"/>
            <person name="Wu L."/>
            <person name="Ma J."/>
        </authorList>
    </citation>
    <scope>NUCLEOTIDE SEQUENCE [LARGE SCALE GENOMIC DNA]</scope>
    <source>
        <strain evidence="4">CECT 8289</strain>
    </source>
</reference>
<dbReference type="RefSeq" id="WP_379709726.1">
    <property type="nucleotide sequence ID" value="NZ_JBHSCZ010000002.1"/>
</dbReference>
<accession>A0ABV8QWJ6</accession>
<evidence type="ECO:0000256" key="2">
    <source>
        <dbReference type="SAM" id="SignalP"/>
    </source>
</evidence>
<feature type="signal peptide" evidence="2">
    <location>
        <begin position="1"/>
        <end position="23"/>
    </location>
</feature>
<keyword evidence="1" id="KW-1133">Transmembrane helix</keyword>
<gene>
    <name evidence="3" type="ORF">ACFOWM_10570</name>
</gene>
<sequence length="625" mass="69990">MHQLYTIVFLLLSLCTRSTKVLAQTKFTATATPSNIGKTEYFTYKLAITNGNTINALNPPSLKDFNIISGPDQMIEGNTINNVSIQIISFQYTLQPKKPGNFTIQPATATIDGKNYKTNSVNITVSNKKTLNNNSNANNVQNIQSLFDDAFSPQPVAEPYKDYILKKNETIPDKIKRNLQFKLETNKTSCYVGEPIVATYNIYTRLRTETSLTKNPSFNGFSVIDMLRQNEPNPQSKGSINGRPCDVYTLRKAQLYPLQAGAIELEPATIDNNISFVKAENEQDVNPYNIASTDVVNERITINTNPITINVKALPELGKPANFNGAVGDFNIETTVEKNTFSTDEAGKLIITINGTGNMQLLTSPTINWPTGIEAFEPTVVDNINNETIPLSGSKTFEIPFSVNASGSYILPEVFFSYFNPSTAQYKTVSSKPITINISKGDGKQLKNALAQQQTVQQPGWWNYIFSHRWIIVLIVACIIIIGIIIWFLKDAQQQKKAPAIKPNIIVNETVTETSKPILNIEQAFAKTYQCLERPDCVDFYVLLQMELKQFLATQLQLEPHQLNTKHIIAVMDQKGVSNQLTLETQSLLNEIEQQLYTPFERSDALQQMYVRAQTLVQQIAKHFV</sequence>
<feature type="chain" id="PRO_5046163304" evidence="2">
    <location>
        <begin position="24"/>
        <end position="625"/>
    </location>
</feature>
<evidence type="ECO:0000313" key="3">
    <source>
        <dbReference type="EMBL" id="MFC4263324.1"/>
    </source>
</evidence>